<accession>A0A433TBB9</accession>
<feature type="non-terminal residue" evidence="1">
    <location>
        <position position="1"/>
    </location>
</feature>
<gene>
    <name evidence="1" type="ORF">EGW08_013346</name>
</gene>
<proteinExistence type="predicted"/>
<reference evidence="1 2" key="1">
    <citation type="submission" date="2019-01" db="EMBL/GenBank/DDBJ databases">
        <title>A draft genome assembly of the solar-powered sea slug Elysia chlorotica.</title>
        <authorList>
            <person name="Cai H."/>
            <person name="Li Q."/>
            <person name="Fang X."/>
            <person name="Li J."/>
            <person name="Curtis N.E."/>
            <person name="Altenburger A."/>
            <person name="Shibata T."/>
            <person name="Feng M."/>
            <person name="Maeda T."/>
            <person name="Schwartz J.A."/>
            <person name="Shigenobu S."/>
            <person name="Lundholm N."/>
            <person name="Nishiyama T."/>
            <person name="Yang H."/>
            <person name="Hasebe M."/>
            <person name="Li S."/>
            <person name="Pierce S.K."/>
            <person name="Wang J."/>
        </authorList>
    </citation>
    <scope>NUCLEOTIDE SEQUENCE [LARGE SCALE GENOMIC DNA]</scope>
    <source>
        <strain evidence="1">EC2010</strain>
        <tissue evidence="1">Whole organism of an adult</tissue>
    </source>
</reference>
<comment type="caution">
    <text evidence="1">The sequence shown here is derived from an EMBL/GenBank/DDBJ whole genome shotgun (WGS) entry which is preliminary data.</text>
</comment>
<evidence type="ECO:0000313" key="2">
    <source>
        <dbReference type="Proteomes" id="UP000271974"/>
    </source>
</evidence>
<sequence>PKTMAFYNADIVPTIWSRSTVHHHSHKVIQSLRIKGITKNTYCIKKAKLKRKDNSMRDFNVAIEMLHILEPLQVECKNLRQFFHTHSEKQNKNSNFLFAATDLAVVLVFSAQCLCAAEHTEAMCYRRILKHINTQIKEIFIFTAY</sequence>
<dbReference type="AlphaFoldDB" id="A0A433TBB9"/>
<name>A0A433TBB9_ELYCH</name>
<evidence type="ECO:0000313" key="1">
    <source>
        <dbReference type="EMBL" id="RUS78903.1"/>
    </source>
</evidence>
<dbReference type="EMBL" id="RQTK01000483">
    <property type="protein sequence ID" value="RUS78903.1"/>
    <property type="molecule type" value="Genomic_DNA"/>
</dbReference>
<feature type="non-terminal residue" evidence="1">
    <location>
        <position position="145"/>
    </location>
</feature>
<keyword evidence="2" id="KW-1185">Reference proteome</keyword>
<dbReference type="Proteomes" id="UP000271974">
    <property type="component" value="Unassembled WGS sequence"/>
</dbReference>
<organism evidence="1 2">
    <name type="scientific">Elysia chlorotica</name>
    <name type="common">Eastern emerald elysia</name>
    <name type="synonym">Sea slug</name>
    <dbReference type="NCBI Taxonomy" id="188477"/>
    <lineage>
        <taxon>Eukaryota</taxon>
        <taxon>Metazoa</taxon>
        <taxon>Spiralia</taxon>
        <taxon>Lophotrochozoa</taxon>
        <taxon>Mollusca</taxon>
        <taxon>Gastropoda</taxon>
        <taxon>Heterobranchia</taxon>
        <taxon>Euthyneura</taxon>
        <taxon>Panpulmonata</taxon>
        <taxon>Sacoglossa</taxon>
        <taxon>Placobranchoidea</taxon>
        <taxon>Plakobranchidae</taxon>
        <taxon>Elysia</taxon>
    </lineage>
</organism>
<protein>
    <submittedName>
        <fullName evidence="1">Uncharacterized protein</fullName>
    </submittedName>
</protein>